<sequence length="113" mass="12862">MYFEKPLPEGGRFITRVAGAVSVLTPLYLVYATTQTLWDRRRATLPQLFFEPLSEVRQQSATLAGLLERVLGYEPFPLQLAEVPLPEIRVTYLHRTQPTLLTALLSDHLENLP</sequence>
<proteinExistence type="predicted"/>
<dbReference type="HOGENOM" id="CLU_2132031_0_0_7"/>
<keyword evidence="1" id="KW-0472">Membrane</keyword>
<keyword evidence="1" id="KW-1133">Transmembrane helix</keyword>
<name>E3FIV0_STIAD</name>
<accession>E3FIV0</accession>
<feature type="transmembrane region" description="Helical" evidence="1">
    <location>
        <begin position="13"/>
        <end position="32"/>
    </location>
</feature>
<protein>
    <submittedName>
        <fullName evidence="2">Uncharacterized protein</fullName>
    </submittedName>
</protein>
<dbReference type="AlphaFoldDB" id="E3FIV0"/>
<reference evidence="2 3" key="1">
    <citation type="journal article" date="2011" name="Mol. Biol. Evol.">
        <title>Comparative genomic analysis of fruiting body formation in Myxococcales.</title>
        <authorList>
            <person name="Huntley S."/>
            <person name="Hamann N."/>
            <person name="Wegener-Feldbrugge S."/>
            <person name="Treuner-Lange A."/>
            <person name="Kube M."/>
            <person name="Reinhardt R."/>
            <person name="Klages S."/>
            <person name="Muller R."/>
            <person name="Ronning C.M."/>
            <person name="Nierman W.C."/>
            <person name="Sogaard-Andersen L."/>
        </authorList>
    </citation>
    <scope>NUCLEOTIDE SEQUENCE [LARGE SCALE GENOMIC DNA]</scope>
    <source>
        <strain evidence="2 3">DW4/3-1</strain>
    </source>
</reference>
<keyword evidence="1" id="KW-0812">Transmembrane</keyword>
<dbReference type="EMBL" id="CP002271">
    <property type="protein sequence ID" value="ADO67850.1"/>
    <property type="molecule type" value="Genomic_DNA"/>
</dbReference>
<evidence type="ECO:0000313" key="2">
    <source>
        <dbReference type="EMBL" id="ADO67850.1"/>
    </source>
</evidence>
<evidence type="ECO:0000313" key="3">
    <source>
        <dbReference type="Proteomes" id="UP000001351"/>
    </source>
</evidence>
<keyword evidence="3" id="KW-1185">Reference proteome</keyword>
<dbReference type="Proteomes" id="UP000001351">
    <property type="component" value="Chromosome"/>
</dbReference>
<evidence type="ECO:0000256" key="1">
    <source>
        <dbReference type="SAM" id="Phobius"/>
    </source>
</evidence>
<organism evidence="2 3">
    <name type="scientific">Stigmatella aurantiaca (strain DW4/3-1)</name>
    <dbReference type="NCBI Taxonomy" id="378806"/>
    <lineage>
        <taxon>Bacteria</taxon>
        <taxon>Pseudomonadati</taxon>
        <taxon>Myxococcota</taxon>
        <taxon>Myxococcia</taxon>
        <taxon>Myxococcales</taxon>
        <taxon>Cystobacterineae</taxon>
        <taxon>Archangiaceae</taxon>
        <taxon>Stigmatella</taxon>
    </lineage>
</organism>
<dbReference type="KEGG" id="sur:STAUR_0041"/>
<gene>
    <name evidence="2" type="ordered locus">STAUR_0041</name>
</gene>